<dbReference type="PROSITE" id="PS00280">
    <property type="entry name" value="BPTI_KUNITZ_1"/>
    <property type="match status" value="1"/>
</dbReference>
<dbReference type="AlphaFoldDB" id="A0A368FDD8"/>
<dbReference type="SUPFAM" id="SSF57362">
    <property type="entry name" value="BPTI-like"/>
    <property type="match status" value="1"/>
</dbReference>
<dbReference type="GO" id="GO:0004867">
    <property type="term" value="F:serine-type endopeptidase inhibitor activity"/>
    <property type="evidence" value="ECO:0007669"/>
    <property type="project" value="UniProtKB-KW"/>
</dbReference>
<organism evidence="5 6">
    <name type="scientific">Ancylostoma caninum</name>
    <name type="common">Dog hookworm</name>
    <dbReference type="NCBI Taxonomy" id="29170"/>
    <lineage>
        <taxon>Eukaryota</taxon>
        <taxon>Metazoa</taxon>
        <taxon>Ecdysozoa</taxon>
        <taxon>Nematoda</taxon>
        <taxon>Chromadorea</taxon>
        <taxon>Rhabditida</taxon>
        <taxon>Rhabditina</taxon>
        <taxon>Rhabditomorpha</taxon>
        <taxon>Strongyloidea</taxon>
        <taxon>Ancylostomatidae</taxon>
        <taxon>Ancylostomatinae</taxon>
        <taxon>Ancylostoma</taxon>
    </lineage>
</organism>
<dbReference type="EMBL" id="JOJR01001669">
    <property type="protein sequence ID" value="RCN30082.1"/>
    <property type="molecule type" value="Genomic_DNA"/>
</dbReference>
<dbReference type="Proteomes" id="UP000252519">
    <property type="component" value="Unassembled WGS sequence"/>
</dbReference>
<keyword evidence="1" id="KW-0646">Protease inhibitor</keyword>
<dbReference type="InterPro" id="IPR020901">
    <property type="entry name" value="Prtase_inh_Kunz-CS"/>
</dbReference>
<dbReference type="InterPro" id="IPR050098">
    <property type="entry name" value="TFPI/VKTCI-like"/>
</dbReference>
<protein>
    <submittedName>
        <fullName evidence="5">Kunitz/Bovine pancreatic trypsin inhibitor domain protein</fullName>
    </submittedName>
</protein>
<evidence type="ECO:0000313" key="6">
    <source>
        <dbReference type="Proteomes" id="UP000252519"/>
    </source>
</evidence>
<proteinExistence type="predicted"/>
<sequence>MWLLLLFLAHLAACENFTWHSPGHPPSAGQTRAKTPRATSSGDLCGLPMDIGSCTRELIRYYYDAVDDDCKRFTYSGCGGNANRFMRRTNCRNRCVKNNEKKPEKVVQAFTKKPGLIGRTSSIKLYEKYGGQWLDVFVDKEVHSEILRALLTKS</sequence>
<evidence type="ECO:0000256" key="2">
    <source>
        <dbReference type="ARBA" id="ARBA00022900"/>
    </source>
</evidence>
<dbReference type="InterPro" id="IPR002223">
    <property type="entry name" value="Kunitz_BPTI"/>
</dbReference>
<dbReference type="GO" id="GO:0005615">
    <property type="term" value="C:extracellular space"/>
    <property type="evidence" value="ECO:0007669"/>
    <property type="project" value="TreeGrafter"/>
</dbReference>
<dbReference type="SMART" id="SM00131">
    <property type="entry name" value="KU"/>
    <property type="match status" value="1"/>
</dbReference>
<evidence type="ECO:0000256" key="3">
    <source>
        <dbReference type="ARBA" id="ARBA00023157"/>
    </source>
</evidence>
<dbReference type="STRING" id="29170.A0A368FDD8"/>
<name>A0A368FDD8_ANCCA</name>
<comment type="caution">
    <text evidence="5">The sequence shown here is derived from an EMBL/GenBank/DDBJ whole genome shotgun (WGS) entry which is preliminary data.</text>
</comment>
<keyword evidence="6" id="KW-1185">Reference proteome</keyword>
<keyword evidence="3" id="KW-1015">Disulfide bond</keyword>
<dbReference type="CDD" id="cd00109">
    <property type="entry name" value="Kunitz-type"/>
    <property type="match status" value="1"/>
</dbReference>
<dbReference type="Pfam" id="PF00014">
    <property type="entry name" value="Kunitz_BPTI"/>
    <property type="match status" value="1"/>
</dbReference>
<evidence type="ECO:0000256" key="1">
    <source>
        <dbReference type="ARBA" id="ARBA00022690"/>
    </source>
</evidence>
<evidence type="ECO:0000313" key="5">
    <source>
        <dbReference type="EMBL" id="RCN30082.1"/>
    </source>
</evidence>
<keyword evidence="2" id="KW-0722">Serine protease inhibitor</keyword>
<dbReference type="InterPro" id="IPR036880">
    <property type="entry name" value="Kunitz_BPTI_sf"/>
</dbReference>
<evidence type="ECO:0000259" key="4">
    <source>
        <dbReference type="PROSITE" id="PS50279"/>
    </source>
</evidence>
<dbReference type="PRINTS" id="PR00759">
    <property type="entry name" value="BASICPTASE"/>
</dbReference>
<accession>A0A368FDD8</accession>
<reference evidence="5 6" key="1">
    <citation type="submission" date="2014-10" db="EMBL/GenBank/DDBJ databases">
        <title>Draft genome of the hookworm Ancylostoma caninum.</title>
        <authorList>
            <person name="Mitreva M."/>
        </authorList>
    </citation>
    <scope>NUCLEOTIDE SEQUENCE [LARGE SCALE GENOMIC DNA]</scope>
    <source>
        <strain evidence="5 6">Baltimore</strain>
    </source>
</reference>
<dbReference type="PANTHER" id="PTHR10083:SF374">
    <property type="entry name" value="BPTI_KUNITZ INHIBITOR DOMAIN-CONTAINING PROTEIN"/>
    <property type="match status" value="1"/>
</dbReference>
<gene>
    <name evidence="5" type="ORF">ANCCAN_24155</name>
</gene>
<dbReference type="PANTHER" id="PTHR10083">
    <property type="entry name" value="KUNITZ-TYPE PROTEASE INHIBITOR-RELATED"/>
    <property type="match status" value="1"/>
</dbReference>
<dbReference type="PROSITE" id="PS50279">
    <property type="entry name" value="BPTI_KUNITZ_2"/>
    <property type="match status" value="1"/>
</dbReference>
<dbReference type="OrthoDB" id="4473401at2759"/>
<dbReference type="FunFam" id="4.10.410.10:FF:000027">
    <property type="entry name" value="Si:dkeyp-73b11.8"/>
    <property type="match status" value="1"/>
</dbReference>
<feature type="domain" description="BPTI/Kunitz inhibitor" evidence="4">
    <location>
        <begin position="45"/>
        <end position="95"/>
    </location>
</feature>
<dbReference type="Gene3D" id="4.10.410.10">
    <property type="entry name" value="Pancreatic trypsin inhibitor Kunitz domain"/>
    <property type="match status" value="1"/>
</dbReference>